<evidence type="ECO:0000259" key="1">
    <source>
        <dbReference type="Pfam" id="PF13966"/>
    </source>
</evidence>
<dbReference type="AlphaFoldDB" id="A0AAF0QFX1"/>
<protein>
    <recommendedName>
        <fullName evidence="1">Reverse transcriptase zinc-binding domain-containing protein</fullName>
    </recommendedName>
</protein>
<gene>
    <name evidence="2" type="ORF">MTR67_013920</name>
</gene>
<feature type="domain" description="Reverse transcriptase zinc-binding" evidence="1">
    <location>
        <begin position="1"/>
        <end position="62"/>
    </location>
</feature>
<organism evidence="2 3">
    <name type="scientific">Solanum verrucosum</name>
    <dbReference type="NCBI Taxonomy" id="315347"/>
    <lineage>
        <taxon>Eukaryota</taxon>
        <taxon>Viridiplantae</taxon>
        <taxon>Streptophyta</taxon>
        <taxon>Embryophyta</taxon>
        <taxon>Tracheophyta</taxon>
        <taxon>Spermatophyta</taxon>
        <taxon>Magnoliopsida</taxon>
        <taxon>eudicotyledons</taxon>
        <taxon>Gunneridae</taxon>
        <taxon>Pentapetalae</taxon>
        <taxon>asterids</taxon>
        <taxon>lamiids</taxon>
        <taxon>Solanales</taxon>
        <taxon>Solanaceae</taxon>
        <taxon>Solanoideae</taxon>
        <taxon>Solaneae</taxon>
        <taxon>Solanum</taxon>
    </lineage>
</organism>
<feature type="non-terminal residue" evidence="2">
    <location>
        <position position="1"/>
    </location>
</feature>
<name>A0AAF0QFX1_SOLVR</name>
<dbReference type="Pfam" id="PF13966">
    <property type="entry name" value="zf-RVT"/>
    <property type="match status" value="1"/>
</dbReference>
<reference evidence="2" key="1">
    <citation type="submission" date="2023-08" db="EMBL/GenBank/DDBJ databases">
        <title>A de novo genome assembly of Solanum verrucosum Schlechtendal, a Mexican diploid species geographically isolated from the other diploid A-genome species in potato relatives.</title>
        <authorList>
            <person name="Hosaka K."/>
        </authorList>
    </citation>
    <scope>NUCLEOTIDE SEQUENCE</scope>
    <source>
        <tissue evidence="2">Young leaves</tissue>
    </source>
</reference>
<dbReference type="EMBL" id="CP133614">
    <property type="protein sequence ID" value="WMV20535.1"/>
    <property type="molecule type" value="Genomic_DNA"/>
</dbReference>
<sequence>WKVKIPHKVACFIWLVARKAVLSHEGLKKRGFHLCSKCYMCGEESETINHFFLHCKLTGQLWRIFLNLKGIMWVMPRDTLEVLECWNKYSTQSEQKERWKIIPACIWWTVWKERNQRCFEDNHSSIQKLKMN</sequence>
<evidence type="ECO:0000313" key="2">
    <source>
        <dbReference type="EMBL" id="WMV20535.1"/>
    </source>
</evidence>
<keyword evidence="3" id="KW-1185">Reference proteome</keyword>
<evidence type="ECO:0000313" key="3">
    <source>
        <dbReference type="Proteomes" id="UP001234989"/>
    </source>
</evidence>
<dbReference type="Proteomes" id="UP001234989">
    <property type="component" value="Chromosome 3"/>
</dbReference>
<accession>A0AAF0QFX1</accession>
<dbReference type="InterPro" id="IPR026960">
    <property type="entry name" value="RVT-Znf"/>
</dbReference>
<proteinExistence type="predicted"/>